<dbReference type="AlphaFoldDB" id="A0A7J8GAJ0"/>
<proteinExistence type="predicted"/>
<dbReference type="Proteomes" id="UP000593571">
    <property type="component" value="Unassembled WGS sequence"/>
</dbReference>
<dbReference type="EMBL" id="JACASE010000006">
    <property type="protein sequence ID" value="KAF6456946.1"/>
    <property type="molecule type" value="Genomic_DNA"/>
</dbReference>
<protein>
    <submittedName>
        <fullName evidence="1">Uncharacterized protein</fullName>
    </submittedName>
</protein>
<reference evidence="1 2" key="1">
    <citation type="journal article" date="2020" name="Nature">
        <title>Six reference-quality genomes reveal evolution of bat adaptations.</title>
        <authorList>
            <person name="Jebb D."/>
            <person name="Huang Z."/>
            <person name="Pippel M."/>
            <person name="Hughes G.M."/>
            <person name="Lavrichenko K."/>
            <person name="Devanna P."/>
            <person name="Winkler S."/>
            <person name="Jermiin L.S."/>
            <person name="Skirmuntt E.C."/>
            <person name="Katzourakis A."/>
            <person name="Burkitt-Gray L."/>
            <person name="Ray D.A."/>
            <person name="Sullivan K.A.M."/>
            <person name="Roscito J.G."/>
            <person name="Kirilenko B.M."/>
            <person name="Davalos L.M."/>
            <person name="Corthals A.P."/>
            <person name="Power M.L."/>
            <person name="Jones G."/>
            <person name="Ransome R.D."/>
            <person name="Dechmann D.K.N."/>
            <person name="Locatelli A.G."/>
            <person name="Puechmaille S.J."/>
            <person name="Fedrigo O."/>
            <person name="Jarvis E.D."/>
            <person name="Hiller M."/>
            <person name="Vernes S.C."/>
            <person name="Myers E.W."/>
            <person name="Teeling E.C."/>
        </authorList>
    </citation>
    <scope>NUCLEOTIDE SEQUENCE [LARGE SCALE GENOMIC DNA]</scope>
    <source>
        <strain evidence="1">MRouAeg1</strain>
        <tissue evidence="1">Muscle</tissue>
    </source>
</reference>
<keyword evidence="2" id="KW-1185">Reference proteome</keyword>
<organism evidence="1 2">
    <name type="scientific">Rousettus aegyptiacus</name>
    <name type="common">Egyptian fruit bat</name>
    <name type="synonym">Pteropus aegyptiacus</name>
    <dbReference type="NCBI Taxonomy" id="9407"/>
    <lineage>
        <taxon>Eukaryota</taxon>
        <taxon>Metazoa</taxon>
        <taxon>Chordata</taxon>
        <taxon>Craniata</taxon>
        <taxon>Vertebrata</taxon>
        <taxon>Euteleostomi</taxon>
        <taxon>Mammalia</taxon>
        <taxon>Eutheria</taxon>
        <taxon>Laurasiatheria</taxon>
        <taxon>Chiroptera</taxon>
        <taxon>Yinpterochiroptera</taxon>
        <taxon>Pteropodoidea</taxon>
        <taxon>Pteropodidae</taxon>
        <taxon>Rousettinae</taxon>
        <taxon>Rousettus</taxon>
    </lineage>
</organism>
<accession>A0A7J8GAJ0</accession>
<comment type="caution">
    <text evidence="1">The sequence shown here is derived from an EMBL/GenBank/DDBJ whole genome shotgun (WGS) entry which is preliminary data.</text>
</comment>
<name>A0A7J8GAJ0_ROUAE</name>
<gene>
    <name evidence="1" type="ORF">HJG63_011575</name>
</gene>
<evidence type="ECO:0000313" key="2">
    <source>
        <dbReference type="Proteomes" id="UP000593571"/>
    </source>
</evidence>
<sequence length="194" mass="21170">MCTFWSLLPSAVVNNASESVAWTVQANCRLARCLRVQVFTAPANRPRSGRLSSPTPGGPKRLRTAAGVCVSLTASDSEHLSVRPRPYLASSFQLQVNGKLHPSPALRPGASRSLAIVLCPRRLLEFHSWIKQTFPTLRQNTRMGCSAAGAWPVRCRIFSGVPGIYSLDTRDTLSLDKQKSPDMPKCFLGQSHPG</sequence>
<evidence type="ECO:0000313" key="1">
    <source>
        <dbReference type="EMBL" id="KAF6456946.1"/>
    </source>
</evidence>